<name>A0ABY3YUX3_STRRM</name>
<keyword evidence="3" id="KW-1185">Reference proteome</keyword>
<sequence length="56" mass="6405">MALENAQRKQPRPKRSERPGRIGEVRNLEVWGRCVPVRVAGCDDDPAEPYIFRGID</sequence>
<dbReference type="GeneID" id="66859365"/>
<dbReference type="EMBL" id="CP094298">
    <property type="protein sequence ID" value="UNZ01559.1"/>
    <property type="molecule type" value="Genomic_DNA"/>
</dbReference>
<proteinExistence type="predicted"/>
<reference evidence="2 3" key="1">
    <citation type="submission" date="2022-03" db="EMBL/GenBank/DDBJ databases">
        <title>Complete genome of Streptomyces rimosus ssp. rimosus R7 (=ATCC 10970).</title>
        <authorList>
            <person name="Beganovic S."/>
            <person name="Ruckert C."/>
            <person name="Busche T."/>
            <person name="Kalinowski J."/>
            <person name="Wittmann C."/>
        </authorList>
    </citation>
    <scope>NUCLEOTIDE SEQUENCE [LARGE SCALE GENOMIC DNA]</scope>
    <source>
        <strain evidence="2 3">R7</strain>
    </source>
</reference>
<organism evidence="2 3">
    <name type="scientific">Streptomyces rimosus subsp. rimosus</name>
    <dbReference type="NCBI Taxonomy" id="132474"/>
    <lineage>
        <taxon>Bacteria</taxon>
        <taxon>Bacillati</taxon>
        <taxon>Actinomycetota</taxon>
        <taxon>Actinomycetes</taxon>
        <taxon>Kitasatosporales</taxon>
        <taxon>Streptomycetaceae</taxon>
        <taxon>Streptomyces</taxon>
    </lineage>
</organism>
<gene>
    <name evidence="2" type="ORF">SRIMR7_05335</name>
</gene>
<dbReference type="RefSeq" id="WP_156100324.1">
    <property type="nucleotide sequence ID" value="NZ_CP043497.1"/>
</dbReference>
<protein>
    <submittedName>
        <fullName evidence="2">Uncharacterized protein</fullName>
    </submittedName>
</protein>
<evidence type="ECO:0000256" key="1">
    <source>
        <dbReference type="SAM" id="MobiDB-lite"/>
    </source>
</evidence>
<evidence type="ECO:0000313" key="3">
    <source>
        <dbReference type="Proteomes" id="UP000829494"/>
    </source>
</evidence>
<feature type="region of interest" description="Disordered" evidence="1">
    <location>
        <begin position="1"/>
        <end position="21"/>
    </location>
</feature>
<dbReference type="Proteomes" id="UP000829494">
    <property type="component" value="Chromosome"/>
</dbReference>
<accession>A0ABY3YUX3</accession>
<evidence type="ECO:0000313" key="2">
    <source>
        <dbReference type="EMBL" id="UNZ01559.1"/>
    </source>
</evidence>